<comment type="caution">
    <text evidence="1">The sequence shown here is derived from an EMBL/GenBank/DDBJ whole genome shotgun (WGS) entry which is preliminary data.</text>
</comment>
<evidence type="ECO:0000313" key="1">
    <source>
        <dbReference type="EMBL" id="KAK3302944.1"/>
    </source>
</evidence>
<proteinExistence type="predicted"/>
<name>A0AAJ0LZ22_9PEZI</name>
<sequence>MVPELSIRNLASREITVVIVNHSPEMLELDTDSVKLWRGKWEEGIVGSVVPQAIRPGESVLWRCKSRGVAQGIEGSVTFQIAGPPPHDRVRFNWKNRYFGPNAYIAQSTRKGYKIEVEGGEGARAVVVFVLGPQSST</sequence>
<dbReference type="Proteomes" id="UP001273166">
    <property type="component" value="Unassembled WGS sequence"/>
</dbReference>
<dbReference type="AlphaFoldDB" id="A0AAJ0LZ22"/>
<keyword evidence="2" id="KW-1185">Reference proteome</keyword>
<dbReference type="RefSeq" id="XP_062718724.1">
    <property type="nucleotide sequence ID" value="XM_062863305.1"/>
</dbReference>
<dbReference type="GeneID" id="87882134"/>
<reference evidence="1" key="1">
    <citation type="journal article" date="2023" name="Mol. Phylogenet. Evol.">
        <title>Genome-scale phylogeny and comparative genomics of the fungal order Sordariales.</title>
        <authorList>
            <person name="Hensen N."/>
            <person name="Bonometti L."/>
            <person name="Westerberg I."/>
            <person name="Brannstrom I.O."/>
            <person name="Guillou S."/>
            <person name="Cros-Aarteil S."/>
            <person name="Calhoun S."/>
            <person name="Haridas S."/>
            <person name="Kuo A."/>
            <person name="Mondo S."/>
            <person name="Pangilinan J."/>
            <person name="Riley R."/>
            <person name="LaButti K."/>
            <person name="Andreopoulos B."/>
            <person name="Lipzen A."/>
            <person name="Chen C."/>
            <person name="Yan M."/>
            <person name="Daum C."/>
            <person name="Ng V."/>
            <person name="Clum A."/>
            <person name="Steindorff A."/>
            <person name="Ohm R.A."/>
            <person name="Martin F."/>
            <person name="Silar P."/>
            <person name="Natvig D.O."/>
            <person name="Lalanne C."/>
            <person name="Gautier V."/>
            <person name="Ament-Velasquez S.L."/>
            <person name="Kruys A."/>
            <person name="Hutchinson M.I."/>
            <person name="Powell A.J."/>
            <person name="Barry K."/>
            <person name="Miller A.N."/>
            <person name="Grigoriev I.V."/>
            <person name="Debuchy R."/>
            <person name="Gladieux P."/>
            <person name="Hiltunen Thoren M."/>
            <person name="Johannesson H."/>
        </authorList>
    </citation>
    <scope>NUCLEOTIDE SEQUENCE</scope>
    <source>
        <strain evidence="1">CBS 333.67</strain>
    </source>
</reference>
<accession>A0AAJ0LZ22</accession>
<protein>
    <submittedName>
        <fullName evidence="1">Uncharacterized protein</fullName>
    </submittedName>
</protein>
<organism evidence="1 2">
    <name type="scientific">Chaetomium strumarium</name>
    <dbReference type="NCBI Taxonomy" id="1170767"/>
    <lineage>
        <taxon>Eukaryota</taxon>
        <taxon>Fungi</taxon>
        <taxon>Dikarya</taxon>
        <taxon>Ascomycota</taxon>
        <taxon>Pezizomycotina</taxon>
        <taxon>Sordariomycetes</taxon>
        <taxon>Sordariomycetidae</taxon>
        <taxon>Sordariales</taxon>
        <taxon>Chaetomiaceae</taxon>
        <taxon>Chaetomium</taxon>
    </lineage>
</organism>
<evidence type="ECO:0000313" key="2">
    <source>
        <dbReference type="Proteomes" id="UP001273166"/>
    </source>
</evidence>
<dbReference type="Gene3D" id="2.60.270.50">
    <property type="match status" value="1"/>
</dbReference>
<dbReference type="EMBL" id="JAUDZG010000006">
    <property type="protein sequence ID" value="KAK3302944.1"/>
    <property type="molecule type" value="Genomic_DNA"/>
</dbReference>
<gene>
    <name evidence="1" type="ORF">B0T15DRAFT_259541</name>
</gene>
<reference evidence="1" key="2">
    <citation type="submission" date="2023-06" db="EMBL/GenBank/DDBJ databases">
        <authorList>
            <consortium name="Lawrence Berkeley National Laboratory"/>
            <person name="Mondo S.J."/>
            <person name="Hensen N."/>
            <person name="Bonometti L."/>
            <person name="Westerberg I."/>
            <person name="Brannstrom I.O."/>
            <person name="Guillou S."/>
            <person name="Cros-Aarteil S."/>
            <person name="Calhoun S."/>
            <person name="Haridas S."/>
            <person name="Kuo A."/>
            <person name="Pangilinan J."/>
            <person name="Riley R."/>
            <person name="Labutti K."/>
            <person name="Andreopoulos B."/>
            <person name="Lipzen A."/>
            <person name="Chen C."/>
            <person name="Yanf M."/>
            <person name="Daum C."/>
            <person name="Ng V."/>
            <person name="Clum A."/>
            <person name="Steindorff A."/>
            <person name="Ohm R."/>
            <person name="Martin F."/>
            <person name="Silar P."/>
            <person name="Natvig D."/>
            <person name="Lalanne C."/>
            <person name="Gautier V."/>
            <person name="Ament-Velasquez S.L."/>
            <person name="Kruys A."/>
            <person name="Hutchinson M.I."/>
            <person name="Powell A.J."/>
            <person name="Barry K."/>
            <person name="Miller A.N."/>
            <person name="Grigoriev I.V."/>
            <person name="Debuchy R."/>
            <person name="Gladieux P."/>
            <person name="Thoren M.H."/>
            <person name="Johannesson H."/>
        </authorList>
    </citation>
    <scope>NUCLEOTIDE SEQUENCE</scope>
    <source>
        <strain evidence="1">CBS 333.67</strain>
    </source>
</reference>